<dbReference type="InterPro" id="IPR029063">
    <property type="entry name" value="SAM-dependent_MTases_sf"/>
</dbReference>
<dbReference type="EMBL" id="OBDY01000007">
    <property type="protein sequence ID" value="SNY45209.1"/>
    <property type="molecule type" value="Genomic_DNA"/>
</dbReference>
<keyword evidence="2 5" id="KW-0489">Methyltransferase</keyword>
<dbReference type="AlphaFoldDB" id="A0A285IB57"/>
<dbReference type="SUPFAM" id="SSF53335">
    <property type="entry name" value="S-adenosyl-L-methionine-dependent methyltransferases"/>
    <property type="match status" value="1"/>
</dbReference>
<dbReference type="PANTHER" id="PTHR44942">
    <property type="entry name" value="METHYLTRANSF_11 DOMAIN-CONTAINING PROTEIN"/>
    <property type="match status" value="1"/>
</dbReference>
<dbReference type="Gene3D" id="3.40.50.150">
    <property type="entry name" value="Vaccinia Virus protein VP39"/>
    <property type="match status" value="1"/>
</dbReference>
<dbReference type="InterPro" id="IPR013216">
    <property type="entry name" value="Methyltransf_11"/>
</dbReference>
<organism evidence="5 6">
    <name type="scientific">Paractinoplanes atraurantiacus</name>
    <dbReference type="NCBI Taxonomy" id="1036182"/>
    <lineage>
        <taxon>Bacteria</taxon>
        <taxon>Bacillati</taxon>
        <taxon>Actinomycetota</taxon>
        <taxon>Actinomycetes</taxon>
        <taxon>Micromonosporales</taxon>
        <taxon>Micromonosporaceae</taxon>
        <taxon>Paractinoplanes</taxon>
    </lineage>
</organism>
<dbReference type="Proteomes" id="UP000219612">
    <property type="component" value="Unassembled WGS sequence"/>
</dbReference>
<evidence type="ECO:0000256" key="2">
    <source>
        <dbReference type="ARBA" id="ARBA00022603"/>
    </source>
</evidence>
<feature type="domain" description="Methyltransferase type 11" evidence="4">
    <location>
        <begin position="46"/>
        <end position="138"/>
    </location>
</feature>
<dbReference type="CDD" id="cd02440">
    <property type="entry name" value="AdoMet_MTases"/>
    <property type="match status" value="1"/>
</dbReference>
<reference evidence="6" key="1">
    <citation type="submission" date="2017-09" db="EMBL/GenBank/DDBJ databases">
        <authorList>
            <person name="Varghese N."/>
            <person name="Submissions S."/>
        </authorList>
    </citation>
    <scope>NUCLEOTIDE SEQUENCE [LARGE SCALE GENOMIC DNA]</scope>
    <source>
        <strain evidence="6">CGMCC 4.6857</strain>
    </source>
</reference>
<evidence type="ECO:0000313" key="6">
    <source>
        <dbReference type="Proteomes" id="UP000219612"/>
    </source>
</evidence>
<name>A0A285IB57_9ACTN</name>
<dbReference type="GO" id="GO:0032259">
    <property type="term" value="P:methylation"/>
    <property type="evidence" value="ECO:0007669"/>
    <property type="project" value="UniProtKB-KW"/>
</dbReference>
<comment type="similarity">
    <text evidence="1">Belongs to the methyltransferase superfamily.</text>
</comment>
<sequence>MRPEILDYYELGGETDRLGAGTGRLEFLRTFDVLHRELPPAPASILDVGGATGVYAEPLAAAGYHVHVIDPVPSHVRDAAARPGVTAQAGDARDLPAADASVDAVLLFGPLYHLLDFDERLTAWREAARVVRPGGVVIAATISRYASLFDGFVKNYALDPRFRPRVDRVLDDGRQEAVGELGNGWFTSSYLHHPSEPPAEAVAAGLTVRRRVGLEGPMAMLGPRLHEILADPAETELMLEMLRTVEEEPSLLGISNHLLTIAVRP</sequence>
<accession>A0A285IB57</accession>
<dbReference type="RefSeq" id="WP_097321369.1">
    <property type="nucleotide sequence ID" value="NZ_OBDY01000007.1"/>
</dbReference>
<dbReference type="PANTHER" id="PTHR44942:SF4">
    <property type="entry name" value="METHYLTRANSFERASE TYPE 11 DOMAIN-CONTAINING PROTEIN"/>
    <property type="match status" value="1"/>
</dbReference>
<evidence type="ECO:0000256" key="1">
    <source>
        <dbReference type="ARBA" id="ARBA00008361"/>
    </source>
</evidence>
<evidence type="ECO:0000259" key="4">
    <source>
        <dbReference type="Pfam" id="PF08241"/>
    </source>
</evidence>
<gene>
    <name evidence="5" type="ORF">SAMN05421748_107189</name>
</gene>
<evidence type="ECO:0000313" key="5">
    <source>
        <dbReference type="EMBL" id="SNY45209.1"/>
    </source>
</evidence>
<protein>
    <submittedName>
        <fullName evidence="5">Methyltransferase domain-containing protein</fullName>
    </submittedName>
</protein>
<evidence type="ECO:0000256" key="3">
    <source>
        <dbReference type="ARBA" id="ARBA00022679"/>
    </source>
</evidence>
<dbReference type="InterPro" id="IPR051052">
    <property type="entry name" value="Diverse_substrate_MTase"/>
</dbReference>
<keyword evidence="3 5" id="KW-0808">Transferase</keyword>
<dbReference type="GO" id="GO:0008757">
    <property type="term" value="F:S-adenosylmethionine-dependent methyltransferase activity"/>
    <property type="evidence" value="ECO:0007669"/>
    <property type="project" value="InterPro"/>
</dbReference>
<keyword evidence="6" id="KW-1185">Reference proteome</keyword>
<dbReference type="Pfam" id="PF08241">
    <property type="entry name" value="Methyltransf_11"/>
    <property type="match status" value="1"/>
</dbReference>
<dbReference type="OrthoDB" id="9810615at2"/>
<proteinExistence type="inferred from homology"/>